<feature type="region of interest" description="Disordered" evidence="1">
    <location>
        <begin position="249"/>
        <end position="275"/>
    </location>
</feature>
<dbReference type="OrthoDB" id="10320647at2759"/>
<gene>
    <name evidence="3" type="ORF">FOZ60_013654</name>
</gene>
<feature type="signal peptide" evidence="2">
    <location>
        <begin position="1"/>
        <end position="21"/>
    </location>
</feature>
<evidence type="ECO:0000313" key="4">
    <source>
        <dbReference type="Proteomes" id="UP000541610"/>
    </source>
</evidence>
<evidence type="ECO:0000313" key="3">
    <source>
        <dbReference type="EMBL" id="KAF4680367.1"/>
    </source>
</evidence>
<name>A0A7J6NA47_PEROL</name>
<dbReference type="EMBL" id="JABANP010000616">
    <property type="protein sequence ID" value="KAF4680367.1"/>
    <property type="molecule type" value="Genomic_DNA"/>
</dbReference>
<evidence type="ECO:0000256" key="2">
    <source>
        <dbReference type="SAM" id="SignalP"/>
    </source>
</evidence>
<comment type="caution">
    <text evidence="3">The sequence shown here is derived from an EMBL/GenBank/DDBJ whole genome shotgun (WGS) entry which is preliminary data.</text>
</comment>
<evidence type="ECO:0000256" key="1">
    <source>
        <dbReference type="SAM" id="MobiDB-lite"/>
    </source>
</evidence>
<dbReference type="Proteomes" id="UP000541610">
    <property type="component" value="Unassembled WGS sequence"/>
</dbReference>
<dbReference type="AlphaFoldDB" id="A0A7J6NA47"/>
<accession>A0A7J6NA47</accession>
<reference evidence="3 4" key="1">
    <citation type="submission" date="2020-04" db="EMBL/GenBank/DDBJ databases">
        <title>Perkinsus olseni comparative genomics.</title>
        <authorList>
            <person name="Bogema D.R."/>
        </authorList>
    </citation>
    <scope>NUCLEOTIDE SEQUENCE [LARGE SCALE GENOMIC DNA]</scope>
    <source>
        <strain evidence="3">00978-12</strain>
    </source>
</reference>
<proteinExistence type="predicted"/>
<feature type="chain" id="PRO_5029664916" evidence="2">
    <location>
        <begin position="22"/>
        <end position="288"/>
    </location>
</feature>
<keyword evidence="2" id="KW-0732">Signal</keyword>
<organism evidence="3 4">
    <name type="scientific">Perkinsus olseni</name>
    <name type="common">Perkinsus atlanticus</name>
    <dbReference type="NCBI Taxonomy" id="32597"/>
    <lineage>
        <taxon>Eukaryota</taxon>
        <taxon>Sar</taxon>
        <taxon>Alveolata</taxon>
        <taxon>Perkinsozoa</taxon>
        <taxon>Perkinsea</taxon>
        <taxon>Perkinsida</taxon>
        <taxon>Perkinsidae</taxon>
        <taxon>Perkinsus</taxon>
    </lineage>
</organism>
<protein>
    <submittedName>
        <fullName evidence="3">Uncharacterized protein</fullName>
    </submittedName>
</protein>
<sequence length="288" mass="32864">MLPRRPFLLLVTALTTSAATAGLFRRFSRSVSGSLKKKKRVVFDSVLCDRKYELVGELYDDRICIVDYNRSTEVLLIEGLRTGHITASVLPTTKTDQKHVKLFTLPAGAYRGYLLGPGPHEIDMRASTVAFNSEVITGKKANLDRVQEVFATDDRVASDEDFRSGRELVWTDGNVKVEQKSRHETFYSEKRQDGNWTQMIEMQRWEYILSVPGLPFKGTFYGFNSDGRGRAIMLGRHDGRTVVLALQQQPQPQQPQPSEQIEESLMPRRGSRRRTSIRKLKRVRVTDL</sequence>